<evidence type="ECO:0000313" key="2">
    <source>
        <dbReference type="EMBL" id="HHJ63531.1"/>
    </source>
</evidence>
<name>A0A7C5L4X9_AQUAO</name>
<feature type="transmembrane region" description="Helical" evidence="1">
    <location>
        <begin position="7"/>
        <end position="28"/>
    </location>
</feature>
<dbReference type="PROSITE" id="PS00018">
    <property type="entry name" value="EF_HAND_1"/>
    <property type="match status" value="1"/>
</dbReference>
<proteinExistence type="predicted"/>
<dbReference type="Proteomes" id="UP000885792">
    <property type="component" value="Unassembled WGS sequence"/>
</dbReference>
<keyword evidence="1" id="KW-0812">Transmembrane</keyword>
<dbReference type="NCBIfam" id="TIGR02532">
    <property type="entry name" value="IV_pilin_GFxxxE"/>
    <property type="match status" value="1"/>
</dbReference>
<gene>
    <name evidence="2" type="ORF">ENJ61_01350</name>
</gene>
<organism evidence="2">
    <name type="scientific">Aquifex aeolicus</name>
    <dbReference type="NCBI Taxonomy" id="63363"/>
    <lineage>
        <taxon>Bacteria</taxon>
        <taxon>Pseudomonadati</taxon>
        <taxon>Aquificota</taxon>
        <taxon>Aquificia</taxon>
        <taxon>Aquificales</taxon>
        <taxon>Aquificaceae</taxon>
        <taxon>Aquifex</taxon>
    </lineage>
</organism>
<evidence type="ECO:0000256" key="1">
    <source>
        <dbReference type="SAM" id="Phobius"/>
    </source>
</evidence>
<comment type="caution">
    <text evidence="2">The sequence shown here is derived from an EMBL/GenBank/DDBJ whole genome shotgun (WGS) entry which is preliminary data.</text>
</comment>
<dbReference type="AlphaFoldDB" id="A0A7C5L4X9"/>
<dbReference type="InterPro" id="IPR018247">
    <property type="entry name" value="EF_Hand_1_Ca_BS"/>
</dbReference>
<accession>A0A7C5L4X9</accession>
<reference evidence="2" key="1">
    <citation type="journal article" date="2020" name="mSystems">
        <title>Genome- and Community-Level Interaction Insights into Carbon Utilization and Element Cycling Functions of Hydrothermarchaeota in Hydrothermal Sediment.</title>
        <authorList>
            <person name="Zhou Z."/>
            <person name="Liu Y."/>
            <person name="Xu W."/>
            <person name="Pan J."/>
            <person name="Luo Z.H."/>
            <person name="Li M."/>
        </authorList>
    </citation>
    <scope>NUCLEOTIDE SEQUENCE [LARGE SCALE GENOMIC DNA]</scope>
    <source>
        <strain evidence="2">HyVt-501</strain>
    </source>
</reference>
<dbReference type="InterPro" id="IPR012902">
    <property type="entry name" value="N_methyl_site"/>
</dbReference>
<protein>
    <submittedName>
        <fullName evidence="2">Prepilin-type N-terminal cleavage/methylation domain-containing protein</fullName>
    </submittedName>
</protein>
<keyword evidence="1" id="KW-1133">Transmembrane helix</keyword>
<sequence length="343" mass="36867">MRRGFTLVELLVTFFIVSVALTIAYVAYVNIVKGFKKQSKLTETQIETEVGIELMRLDIEHIGYGIGEDQDALPLEQLTVASGDPLYPNKLQLVLRSVMNNTNQATVGWALVDCSGGFLQVAGDSINNGTSVVYLGAGNRIFVANGNFGVCPGSGFYVAFPYDDSVASGCGTDPGDQYCNEISYILSASQNLATCHPGTRNLLRRVGAGAGFPLLNCVADWLVTYDIDRNGDGAVDVYDGEFNSATTSNDLDLNDDGVVSADEVRIGLKKVNVYILVQEGRRDPDYTFRNTVACATSSSGMAVASGMCVRIDTGAGTADLGLPVDFANYRWKVIKLFVKPLNL</sequence>
<dbReference type="Pfam" id="PF07963">
    <property type="entry name" value="N_methyl"/>
    <property type="match status" value="1"/>
</dbReference>
<dbReference type="PROSITE" id="PS00409">
    <property type="entry name" value="PROKAR_NTER_METHYL"/>
    <property type="match status" value="1"/>
</dbReference>
<dbReference type="SUPFAM" id="SSF54523">
    <property type="entry name" value="Pili subunits"/>
    <property type="match status" value="1"/>
</dbReference>
<keyword evidence="1" id="KW-0472">Membrane</keyword>
<dbReference type="InterPro" id="IPR045584">
    <property type="entry name" value="Pilin-like"/>
</dbReference>
<dbReference type="EMBL" id="DRNB01000045">
    <property type="protein sequence ID" value="HHJ63531.1"/>
    <property type="molecule type" value="Genomic_DNA"/>
</dbReference>